<organism evidence="2 3">
    <name type="scientific">Neoroseomonas lacus</name>
    <dbReference type="NCBI Taxonomy" id="287609"/>
    <lineage>
        <taxon>Bacteria</taxon>
        <taxon>Pseudomonadati</taxon>
        <taxon>Pseudomonadota</taxon>
        <taxon>Alphaproteobacteria</taxon>
        <taxon>Acetobacterales</taxon>
        <taxon>Acetobacteraceae</taxon>
        <taxon>Neoroseomonas</taxon>
    </lineage>
</organism>
<evidence type="ECO:0008006" key="4">
    <source>
        <dbReference type="Google" id="ProtNLM"/>
    </source>
</evidence>
<reference evidence="2" key="1">
    <citation type="journal article" date="2014" name="Int. J. Syst. Evol. Microbiol.">
        <title>Complete genome sequence of Corynebacterium casei LMG S-19264T (=DSM 44701T), isolated from a smear-ripened cheese.</title>
        <authorList>
            <consortium name="US DOE Joint Genome Institute (JGI-PGF)"/>
            <person name="Walter F."/>
            <person name="Albersmeier A."/>
            <person name="Kalinowski J."/>
            <person name="Ruckert C."/>
        </authorList>
    </citation>
    <scope>NUCLEOTIDE SEQUENCE</scope>
    <source>
        <strain evidence="2">CGMCC 1.3617</strain>
    </source>
</reference>
<protein>
    <recommendedName>
        <fullName evidence="4">DUF1849 family protein</fullName>
    </recommendedName>
</protein>
<dbReference type="Proteomes" id="UP000661507">
    <property type="component" value="Unassembled WGS sequence"/>
</dbReference>
<keyword evidence="1" id="KW-0732">Signal</keyword>
<dbReference type="RefSeq" id="WP_188967206.1">
    <property type="nucleotide sequence ID" value="NZ_BMKW01000005.1"/>
</dbReference>
<evidence type="ECO:0000313" key="2">
    <source>
        <dbReference type="EMBL" id="GGJ15242.1"/>
    </source>
</evidence>
<dbReference type="InterPro" id="IPR015000">
    <property type="entry name" value="EipB-like"/>
</dbReference>
<feature type="signal peptide" evidence="1">
    <location>
        <begin position="1"/>
        <end position="22"/>
    </location>
</feature>
<accession>A0A917KM73</accession>
<dbReference type="Pfam" id="PF08904">
    <property type="entry name" value="EipB_like"/>
    <property type="match status" value="1"/>
</dbReference>
<proteinExistence type="predicted"/>
<name>A0A917KM73_9PROT</name>
<gene>
    <name evidence="2" type="ORF">GCM10011320_23150</name>
</gene>
<feature type="chain" id="PRO_5037863200" description="DUF1849 family protein" evidence="1">
    <location>
        <begin position="23"/>
        <end position="298"/>
    </location>
</feature>
<evidence type="ECO:0000313" key="3">
    <source>
        <dbReference type="Proteomes" id="UP000661507"/>
    </source>
</evidence>
<reference evidence="2" key="2">
    <citation type="submission" date="2020-09" db="EMBL/GenBank/DDBJ databases">
        <authorList>
            <person name="Sun Q."/>
            <person name="Zhou Y."/>
        </authorList>
    </citation>
    <scope>NUCLEOTIDE SEQUENCE</scope>
    <source>
        <strain evidence="2">CGMCC 1.3617</strain>
    </source>
</reference>
<evidence type="ECO:0000256" key="1">
    <source>
        <dbReference type="SAM" id="SignalP"/>
    </source>
</evidence>
<comment type="caution">
    <text evidence="2">The sequence shown here is derived from an EMBL/GenBank/DDBJ whole genome shotgun (WGS) entry which is preliminary data.</text>
</comment>
<dbReference type="AlphaFoldDB" id="A0A917KM73"/>
<sequence length="298" mass="31772">MRLTLSTALILGTLLGLPTAEAQAPAAPAAPATAAGATAAPAAAVPLGQPIEDRNLLAHRAAYRLTLAPSRNQGNIASAQGGMIYELVDACDSWASRQRFTLTLTDREGTQIETASDYSTVESKDGRRLRFTLTQMTQGAVTQRIAGEAELAADGSGVIRYTEPEVNEERLAPGTLLPNRHTIVTLNAARAGQRLVVVPLFDGTSSDGPQDTTTVLSAWDGPRDVPEFPLLSPLGSVRMRIAFFDREAQQQGGGATTPSYEVSLRYWENGVADEMLMDFREFAVDGRMVKLEAVPGGC</sequence>
<dbReference type="EMBL" id="BMKW01000005">
    <property type="protein sequence ID" value="GGJ15242.1"/>
    <property type="molecule type" value="Genomic_DNA"/>
</dbReference>
<keyword evidence="3" id="KW-1185">Reference proteome</keyword>